<feature type="transmembrane region" description="Helical" evidence="7">
    <location>
        <begin position="292"/>
        <end position="311"/>
    </location>
</feature>
<reference evidence="10 11" key="1">
    <citation type="journal article" date="2006" name="Proc. Natl. Acad. Sci. U.S.A.">
        <title>Molecular genetic anatomy of inter- and intraserotype variation in the human bacterial pathogen group A Streptococcus.</title>
        <authorList>
            <person name="Beres S.B."/>
            <person name="Richter E.W."/>
            <person name="Nagiec M.J."/>
            <person name="Sumby P."/>
            <person name="Porcella S.F."/>
            <person name="DeLeo F.R."/>
            <person name="Musser J.M."/>
        </authorList>
    </citation>
    <scope>NUCLEOTIDE SEQUENCE [LARGE SCALE GENOMIC DNA]</scope>
    <source>
        <strain evidence="10 11">MGAS9429</strain>
    </source>
</reference>
<name>Q1JKA9_STRPC</name>
<feature type="transmembrane region" description="Helical" evidence="7">
    <location>
        <begin position="180"/>
        <end position="202"/>
    </location>
</feature>
<dbReference type="Pfam" id="PF00664">
    <property type="entry name" value="ABC_membrane"/>
    <property type="match status" value="1"/>
</dbReference>
<dbReference type="Pfam" id="PF00005">
    <property type="entry name" value="ABC_tran"/>
    <property type="match status" value="1"/>
</dbReference>
<evidence type="ECO:0000259" key="8">
    <source>
        <dbReference type="PROSITE" id="PS50893"/>
    </source>
</evidence>
<dbReference type="GO" id="GO:0016887">
    <property type="term" value="F:ATP hydrolysis activity"/>
    <property type="evidence" value="ECO:0007669"/>
    <property type="project" value="InterPro"/>
</dbReference>
<dbReference type="InterPro" id="IPR003439">
    <property type="entry name" value="ABC_transporter-like_ATP-bd"/>
</dbReference>
<dbReference type="InterPro" id="IPR003593">
    <property type="entry name" value="AAA+_ATPase"/>
</dbReference>
<evidence type="ECO:0000256" key="6">
    <source>
        <dbReference type="ARBA" id="ARBA00023136"/>
    </source>
</evidence>
<feature type="transmembrane region" description="Helical" evidence="7">
    <location>
        <begin position="145"/>
        <end position="168"/>
    </location>
</feature>
<organism evidence="10 11">
    <name type="scientific">Streptococcus pyogenes serotype M12 (strain MGAS9429)</name>
    <dbReference type="NCBI Taxonomy" id="370551"/>
    <lineage>
        <taxon>Bacteria</taxon>
        <taxon>Bacillati</taxon>
        <taxon>Bacillota</taxon>
        <taxon>Bacilli</taxon>
        <taxon>Lactobacillales</taxon>
        <taxon>Streptococcaceae</taxon>
        <taxon>Streptococcus</taxon>
    </lineage>
</organism>
<feature type="domain" description="ABC transmembrane type-1" evidence="9">
    <location>
        <begin position="38"/>
        <end position="313"/>
    </location>
</feature>
<evidence type="ECO:0000256" key="7">
    <source>
        <dbReference type="SAM" id="Phobius"/>
    </source>
</evidence>
<feature type="domain" description="ABC transporter" evidence="8">
    <location>
        <begin position="350"/>
        <end position="567"/>
    </location>
</feature>
<evidence type="ECO:0000256" key="3">
    <source>
        <dbReference type="ARBA" id="ARBA00022741"/>
    </source>
</evidence>
<protein>
    <submittedName>
        <fullName evidence="10">ABC transporter ATP-binding protein</fullName>
    </submittedName>
</protein>
<evidence type="ECO:0000313" key="10">
    <source>
        <dbReference type="EMBL" id="ABF32714.1"/>
    </source>
</evidence>
<accession>Q1JKA9</accession>
<feature type="transmembrane region" description="Helical" evidence="7">
    <location>
        <begin position="95"/>
        <end position="112"/>
    </location>
</feature>
<dbReference type="InterPro" id="IPR036640">
    <property type="entry name" value="ABC1_TM_sf"/>
</dbReference>
<evidence type="ECO:0000256" key="1">
    <source>
        <dbReference type="ARBA" id="ARBA00004651"/>
    </source>
</evidence>
<evidence type="ECO:0000313" key="11">
    <source>
        <dbReference type="Proteomes" id="UP000002433"/>
    </source>
</evidence>
<dbReference type="InterPro" id="IPR039421">
    <property type="entry name" value="Type_1_exporter"/>
</dbReference>
<keyword evidence="2 7" id="KW-0812">Transmembrane</keyword>
<dbReference type="KEGG" id="spk:MGAS9429_Spy1527"/>
<dbReference type="GO" id="GO:0005524">
    <property type="term" value="F:ATP binding"/>
    <property type="evidence" value="ECO:0007669"/>
    <property type="project" value="UniProtKB-KW"/>
</dbReference>
<dbReference type="GO" id="GO:0005886">
    <property type="term" value="C:plasma membrane"/>
    <property type="evidence" value="ECO:0007669"/>
    <property type="project" value="UniProtKB-SubCell"/>
</dbReference>
<feature type="transmembrane region" description="Helical" evidence="7">
    <location>
        <begin position="70"/>
        <end position="89"/>
    </location>
</feature>
<sequence length="567" mass="64163">MILKQDWRQVFMAKPNRSTLSLVWRLLTLMKTLLPWIILAVGFAVMGFVITVSIPTGIAYLGLLAIRQEVIPILALYLLIALAFLRGFVRYGEHYFGHFVAFHSLAAFRNLIFKKLRALSPACLDSQDSGYLLKMIGEDIEALEVFFAHTIAPICTAILSAGLMFWYFCQSSWQLALLALATYACLAIVIPIYFANILQVLLKSQNEGRKDYLSYFLESLRSVKDLLQFQVLDEQFERLIKKSNHVNALDRNVAQAQFLQMALTFFWLGLMILAFSYMVFDGICHDSLSFDKGLLTFIAFTASFSPFLELGRLPLGFKRAMNAARNIFDLLDENVIVDEGTKQIDRLRSVSFEDLSFAYPKRQELVFKDLSVTFQEKGIIGIKGESGSGKSTLVKLIMKWYNWKTGDIFLNDRNSCLLNAAKLQDTIAYVPQTAQLFQQSIRENLTFGRQDISDESIWNLAEACGMKDRLLACKEGLDTIIKSPSDFSAGEGQRLELMRALLKDASCYIFDEPTSNLDSLNEAILLDLIKTHCQGLVFLISHRPSTLACADHLFCVKNGFLKEVNKK</sequence>
<dbReference type="AlphaFoldDB" id="Q1JKA9"/>
<keyword evidence="6 7" id="KW-0472">Membrane</keyword>
<dbReference type="PROSITE" id="PS50893">
    <property type="entry name" value="ABC_TRANSPORTER_2"/>
    <property type="match status" value="1"/>
</dbReference>
<dbReference type="SUPFAM" id="SSF90123">
    <property type="entry name" value="ABC transporter transmembrane region"/>
    <property type="match status" value="1"/>
</dbReference>
<dbReference type="SUPFAM" id="SSF52540">
    <property type="entry name" value="P-loop containing nucleoside triphosphate hydrolases"/>
    <property type="match status" value="1"/>
</dbReference>
<dbReference type="GO" id="GO:0015421">
    <property type="term" value="F:ABC-type oligopeptide transporter activity"/>
    <property type="evidence" value="ECO:0007669"/>
    <property type="project" value="TreeGrafter"/>
</dbReference>
<dbReference type="HOGENOM" id="CLU_000604_84_9_9"/>
<dbReference type="InterPro" id="IPR027417">
    <property type="entry name" value="P-loop_NTPase"/>
</dbReference>
<dbReference type="EMBL" id="CP000259">
    <property type="protein sequence ID" value="ABF32714.1"/>
    <property type="molecule type" value="Genomic_DNA"/>
</dbReference>
<dbReference type="Gene3D" id="3.40.50.300">
    <property type="entry name" value="P-loop containing nucleotide triphosphate hydrolases"/>
    <property type="match status" value="1"/>
</dbReference>
<evidence type="ECO:0000256" key="4">
    <source>
        <dbReference type="ARBA" id="ARBA00022840"/>
    </source>
</evidence>
<dbReference type="Gene3D" id="1.20.1560.10">
    <property type="entry name" value="ABC transporter type 1, transmembrane domain"/>
    <property type="match status" value="1"/>
</dbReference>
<dbReference type="PROSITE" id="PS50929">
    <property type="entry name" value="ABC_TM1F"/>
    <property type="match status" value="1"/>
</dbReference>
<dbReference type="Proteomes" id="UP000002433">
    <property type="component" value="Chromosome"/>
</dbReference>
<proteinExistence type="predicted"/>
<keyword evidence="3" id="KW-0547">Nucleotide-binding</keyword>
<keyword evidence="4 10" id="KW-0067">ATP-binding</keyword>
<comment type="subcellular location">
    <subcellularLocation>
        <location evidence="1">Cell membrane</location>
        <topology evidence="1">Multi-pass membrane protein</topology>
    </subcellularLocation>
</comment>
<dbReference type="PANTHER" id="PTHR43394">
    <property type="entry name" value="ATP-DEPENDENT PERMEASE MDL1, MITOCHONDRIAL"/>
    <property type="match status" value="1"/>
</dbReference>
<dbReference type="SMART" id="SM00382">
    <property type="entry name" value="AAA"/>
    <property type="match status" value="1"/>
</dbReference>
<dbReference type="PANTHER" id="PTHR43394:SF1">
    <property type="entry name" value="ATP-BINDING CASSETTE SUB-FAMILY B MEMBER 10, MITOCHONDRIAL"/>
    <property type="match status" value="1"/>
</dbReference>
<keyword evidence="5 7" id="KW-1133">Transmembrane helix</keyword>
<evidence type="ECO:0000256" key="2">
    <source>
        <dbReference type="ARBA" id="ARBA00022692"/>
    </source>
</evidence>
<feature type="transmembrane region" description="Helical" evidence="7">
    <location>
        <begin position="258"/>
        <end position="280"/>
    </location>
</feature>
<evidence type="ECO:0000256" key="5">
    <source>
        <dbReference type="ARBA" id="ARBA00022989"/>
    </source>
</evidence>
<feature type="transmembrane region" description="Helical" evidence="7">
    <location>
        <begin position="33"/>
        <end position="63"/>
    </location>
</feature>
<dbReference type="CDD" id="cd03228">
    <property type="entry name" value="ABCC_MRP_Like"/>
    <property type="match status" value="1"/>
</dbReference>
<gene>
    <name evidence="10" type="ordered locus">MGAS9429_Spy1527</name>
</gene>
<dbReference type="InterPro" id="IPR011527">
    <property type="entry name" value="ABC1_TM_dom"/>
</dbReference>
<evidence type="ECO:0000259" key="9">
    <source>
        <dbReference type="PROSITE" id="PS50929"/>
    </source>
</evidence>